<dbReference type="Pfam" id="PF01564">
    <property type="entry name" value="Spermine_synth"/>
    <property type="match status" value="1"/>
</dbReference>
<name>A0A1E4U1P4_PACTA</name>
<proteinExistence type="inferred from homology"/>
<dbReference type="Pfam" id="PF17284">
    <property type="entry name" value="Spermine_synt_N"/>
    <property type="match status" value="1"/>
</dbReference>
<reference evidence="7" key="1">
    <citation type="submission" date="2016-05" db="EMBL/GenBank/DDBJ databases">
        <title>Comparative genomics of biotechnologically important yeasts.</title>
        <authorList>
            <consortium name="DOE Joint Genome Institute"/>
            <person name="Riley R."/>
            <person name="Haridas S."/>
            <person name="Wolfe K.H."/>
            <person name="Lopes M.R."/>
            <person name="Hittinger C.T."/>
            <person name="Goker M."/>
            <person name="Salamov A."/>
            <person name="Wisecaver J."/>
            <person name="Long T.M."/>
            <person name="Aerts A.L."/>
            <person name="Barry K."/>
            <person name="Choi C."/>
            <person name="Clum A."/>
            <person name="Coughlan A.Y."/>
            <person name="Deshpande S."/>
            <person name="Douglass A.P."/>
            <person name="Hanson S.J."/>
            <person name="Klenk H.-P."/>
            <person name="Labutti K."/>
            <person name="Lapidus A."/>
            <person name="Lindquist E."/>
            <person name="Lipzen A."/>
            <person name="Meier-Kolthoff J.P."/>
            <person name="Ohm R.A."/>
            <person name="Otillar R.P."/>
            <person name="Pangilinan J."/>
            <person name="Peng Y."/>
            <person name="Rokas A."/>
            <person name="Rosa C.A."/>
            <person name="Scheuner C."/>
            <person name="Sibirny A.A."/>
            <person name="Slot J.C."/>
            <person name="Stielow J.B."/>
            <person name="Sun H."/>
            <person name="Kurtzman C.P."/>
            <person name="Blackwell M."/>
            <person name="Grigoriev I.V."/>
            <person name="Jeffries T.W."/>
        </authorList>
    </citation>
    <scope>NUCLEOTIDE SEQUENCE [LARGE SCALE GENOMIC DNA]</scope>
    <source>
        <strain evidence="7">NRRL Y-2460</strain>
    </source>
</reference>
<dbReference type="HAMAP" id="MF_00198">
    <property type="entry name" value="Spermidine_synth"/>
    <property type="match status" value="1"/>
</dbReference>
<evidence type="ECO:0000256" key="2">
    <source>
        <dbReference type="ARBA" id="ARBA00022679"/>
    </source>
</evidence>
<dbReference type="InterPro" id="IPR001045">
    <property type="entry name" value="Spermi_synthase"/>
</dbReference>
<evidence type="ECO:0000256" key="1">
    <source>
        <dbReference type="ARBA" id="ARBA00007867"/>
    </source>
</evidence>
<dbReference type="InterPro" id="IPR030374">
    <property type="entry name" value="PABS"/>
</dbReference>
<dbReference type="PANTHER" id="PTHR11558">
    <property type="entry name" value="SPERMIDINE/SPERMINE SYNTHASE"/>
    <property type="match status" value="1"/>
</dbReference>
<dbReference type="Proteomes" id="UP000094236">
    <property type="component" value="Unassembled WGS sequence"/>
</dbReference>
<keyword evidence="2 3" id="KW-0808">Transferase</keyword>
<evidence type="ECO:0000256" key="3">
    <source>
        <dbReference type="PROSITE-ProRule" id="PRU00354"/>
    </source>
</evidence>
<dbReference type="AlphaFoldDB" id="A0A1E4U1P4"/>
<evidence type="ECO:0000313" key="6">
    <source>
        <dbReference type="EMBL" id="ODV97907.1"/>
    </source>
</evidence>
<dbReference type="PIRSF" id="PIRSF000502">
    <property type="entry name" value="Spermidine_synth"/>
    <property type="match status" value="1"/>
</dbReference>
<dbReference type="Gene3D" id="2.30.140.10">
    <property type="entry name" value="Spermidine synthase, tetramerisation domain"/>
    <property type="match status" value="1"/>
</dbReference>
<dbReference type="FunFam" id="2.30.140.10:FF:000001">
    <property type="entry name" value="SPE3p Spermidine synthase"/>
    <property type="match status" value="1"/>
</dbReference>
<evidence type="ECO:0000313" key="7">
    <source>
        <dbReference type="Proteomes" id="UP000094236"/>
    </source>
</evidence>
<dbReference type="CDD" id="cd02440">
    <property type="entry name" value="AdoMet_MTases"/>
    <property type="match status" value="1"/>
</dbReference>
<dbReference type="InterPro" id="IPR029063">
    <property type="entry name" value="SAM-dependent_MTases_sf"/>
</dbReference>
<dbReference type="InterPro" id="IPR030668">
    <property type="entry name" value="Spermi_synthase_euk"/>
</dbReference>
<accession>A0A1E4U1P4</accession>
<dbReference type="SUPFAM" id="SSF53335">
    <property type="entry name" value="S-adenosyl-L-methionine-dependent methyltransferases"/>
    <property type="match status" value="1"/>
</dbReference>
<dbReference type="GO" id="GO:0005829">
    <property type="term" value="C:cytosol"/>
    <property type="evidence" value="ECO:0007669"/>
    <property type="project" value="TreeGrafter"/>
</dbReference>
<dbReference type="GO" id="GO:0008295">
    <property type="term" value="P:spermidine biosynthetic process"/>
    <property type="evidence" value="ECO:0007669"/>
    <property type="project" value="TreeGrafter"/>
</dbReference>
<dbReference type="NCBIfam" id="NF002010">
    <property type="entry name" value="PRK00811.1"/>
    <property type="match status" value="1"/>
</dbReference>
<feature type="domain" description="PABS" evidence="5">
    <location>
        <begin position="9"/>
        <end position="251"/>
    </location>
</feature>
<feature type="active site" description="Proton acceptor" evidence="3">
    <location>
        <position position="170"/>
    </location>
</feature>
<organism evidence="6 7">
    <name type="scientific">Pachysolen tannophilus NRRL Y-2460</name>
    <dbReference type="NCBI Taxonomy" id="669874"/>
    <lineage>
        <taxon>Eukaryota</taxon>
        <taxon>Fungi</taxon>
        <taxon>Dikarya</taxon>
        <taxon>Ascomycota</taxon>
        <taxon>Saccharomycotina</taxon>
        <taxon>Pichiomycetes</taxon>
        <taxon>Pachysolenaceae</taxon>
        <taxon>Pachysolen</taxon>
    </lineage>
</organism>
<dbReference type="GO" id="GO:0006597">
    <property type="term" value="P:spermine biosynthetic process"/>
    <property type="evidence" value="ECO:0007669"/>
    <property type="project" value="EnsemblFungi"/>
</dbReference>
<evidence type="ECO:0000259" key="5">
    <source>
        <dbReference type="PROSITE" id="PS51006"/>
    </source>
</evidence>
<dbReference type="InterPro" id="IPR035246">
    <property type="entry name" value="Spermidine_synt_N"/>
</dbReference>
<keyword evidence="7" id="KW-1185">Reference proteome</keyword>
<protein>
    <recommendedName>
        <fullName evidence="5">PABS domain-containing protein</fullName>
    </recommendedName>
</protein>
<dbReference type="OrthoDB" id="38125at2759"/>
<dbReference type="GO" id="GO:0016768">
    <property type="term" value="F:spermine synthase activity"/>
    <property type="evidence" value="ECO:0007669"/>
    <property type="project" value="EnsemblFungi"/>
</dbReference>
<dbReference type="FunFam" id="3.40.50.150:FF:000013">
    <property type="entry name" value="Spermidine synthase"/>
    <property type="match status" value="1"/>
</dbReference>
<dbReference type="GO" id="GO:0004766">
    <property type="term" value="F:spermidine synthase activity"/>
    <property type="evidence" value="ECO:0007669"/>
    <property type="project" value="TreeGrafter"/>
</dbReference>
<dbReference type="PROSITE" id="PS51006">
    <property type="entry name" value="PABS_2"/>
    <property type="match status" value="1"/>
</dbReference>
<keyword evidence="3" id="KW-0620">Polyamine biosynthesis</keyword>
<comment type="similarity">
    <text evidence="1 4">Belongs to the spermidine/spermine synthase family.</text>
</comment>
<dbReference type="PROSITE" id="PS01330">
    <property type="entry name" value="PABS_1"/>
    <property type="match status" value="1"/>
</dbReference>
<dbReference type="InterPro" id="IPR030373">
    <property type="entry name" value="PABS_CS"/>
</dbReference>
<dbReference type="EMBL" id="KV454011">
    <property type="protein sequence ID" value="ODV97907.1"/>
    <property type="molecule type" value="Genomic_DNA"/>
</dbReference>
<gene>
    <name evidence="6" type="ORF">PACTADRAFT_400</name>
</gene>
<sequence length="296" mass="33655">MQTHPTIKDGWFREISETSFPGQAFCLKVKRILHSEKSEFQDILVFESESYGNVLVLDGIVQCTERDEFAYQELISHIPLFSHPNPKRILVIGGGDGGVLREVVKHGDTIESVTLVEIDETVIKLSKKYLPNMAKGFDHEKVKVVLDDGFKFLKKVAQENNGKYDIIITDSSDPEGPAEAFFRKNYFELMYNALNDDGIVITQASENCWLNVDKLKDLKKICKQVFPIVEYGYVTIPSYTSGQLGLMCCSKKLQITEPIRKLSTAEESKLFKYYNSEIHKASFIHPTWAKKLIDGN</sequence>
<dbReference type="STRING" id="669874.A0A1E4U1P4"/>
<dbReference type="InterPro" id="IPR037163">
    <property type="entry name" value="Spermidine_synt_N_sf"/>
</dbReference>
<dbReference type="PANTHER" id="PTHR11558:SF11">
    <property type="entry name" value="SPERMIDINE SYNTHASE"/>
    <property type="match status" value="1"/>
</dbReference>
<evidence type="ECO:0000256" key="4">
    <source>
        <dbReference type="RuleBase" id="RU003836"/>
    </source>
</evidence>
<dbReference type="NCBIfam" id="TIGR00417">
    <property type="entry name" value="speE"/>
    <property type="match status" value="1"/>
</dbReference>
<dbReference type="GO" id="GO:0015940">
    <property type="term" value="P:pantothenate biosynthetic process"/>
    <property type="evidence" value="ECO:0007669"/>
    <property type="project" value="EnsemblFungi"/>
</dbReference>
<dbReference type="Gene3D" id="3.40.50.150">
    <property type="entry name" value="Vaccinia Virus protein VP39"/>
    <property type="match status" value="1"/>
</dbReference>